<evidence type="ECO:0000313" key="7">
    <source>
        <dbReference type="EMBL" id="ABM57681.1"/>
    </source>
</evidence>
<dbReference type="InterPro" id="IPR018313">
    <property type="entry name" value="SBP_3_CS"/>
</dbReference>
<dbReference type="Gene3D" id="3.40.190.10">
    <property type="entry name" value="Periplasmic binding protein-like II"/>
    <property type="match status" value="2"/>
</dbReference>
<reference evidence="8" key="1">
    <citation type="submission" date="2006-12" db="EMBL/GenBank/DDBJ databases">
        <title>Complete sequence of chromosome 1 of Verminephrobacter eiseniae EF01-2.</title>
        <authorList>
            <person name="Copeland A."/>
            <person name="Lucas S."/>
            <person name="Lapidus A."/>
            <person name="Barry K."/>
            <person name="Detter J.C."/>
            <person name="Glavina del Rio T."/>
            <person name="Dalin E."/>
            <person name="Tice H."/>
            <person name="Pitluck S."/>
            <person name="Chertkov O."/>
            <person name="Brettin T."/>
            <person name="Bruce D."/>
            <person name="Han C."/>
            <person name="Tapia R."/>
            <person name="Gilna P."/>
            <person name="Schmutz J."/>
            <person name="Larimer F."/>
            <person name="Land M."/>
            <person name="Hauser L."/>
            <person name="Kyrpides N."/>
            <person name="Kim E."/>
            <person name="Stahl D."/>
            <person name="Richardson P."/>
        </authorList>
    </citation>
    <scope>NUCLEOTIDE SEQUENCE [LARGE SCALE GENOMIC DNA]</scope>
    <source>
        <strain evidence="8">EF01-2</strain>
    </source>
</reference>
<dbReference type="EMBL" id="CP000542">
    <property type="protein sequence ID" value="ABM57681.1"/>
    <property type="molecule type" value="Genomic_DNA"/>
</dbReference>
<proteinExistence type="inferred from homology"/>
<dbReference type="GO" id="GO:0030313">
    <property type="term" value="C:cell envelope"/>
    <property type="evidence" value="ECO:0007669"/>
    <property type="project" value="UniProtKB-SubCell"/>
</dbReference>
<dbReference type="SUPFAM" id="SSF53850">
    <property type="entry name" value="Periplasmic binding protein-like II"/>
    <property type="match status" value="1"/>
</dbReference>
<dbReference type="Proteomes" id="UP000000374">
    <property type="component" value="Chromosome"/>
</dbReference>
<sequence length="265" mass="28756">MKKQMTALLGALLVLTLGLGASASHAQQSIRIGVEGEYAPFNEVDKDGKVKGFDVDIANALCDEMRVKCSFVIQTWDGIIPALISSKYDMIVSSVLITEKRKKAVAFSKPYYTDQAVIVGPKGKAMTIRSDGFEGKTIGVQTASVYEKILKEKFPTATAKSYAAVPDHNLDLGNGRLDAVLAAQLPMLEWLKTNEGKNFEVKGQPFMDAKFMGAGAGVALRKGDTGLLNKVNAALDTIFKNGKYDAINKKYFPISIRPQANDMQP</sequence>
<dbReference type="Pfam" id="PF00497">
    <property type="entry name" value="SBP_bac_3"/>
    <property type="match status" value="1"/>
</dbReference>
<comment type="subcellular location">
    <subcellularLocation>
        <location evidence="1">Cell envelope</location>
    </subcellularLocation>
</comment>
<evidence type="ECO:0000256" key="5">
    <source>
        <dbReference type="SAM" id="SignalP"/>
    </source>
</evidence>
<protein>
    <submittedName>
        <fullName evidence="7">Extracellular solute-binding protein, family 3</fullName>
    </submittedName>
</protein>
<evidence type="ECO:0000256" key="4">
    <source>
        <dbReference type="RuleBase" id="RU003744"/>
    </source>
</evidence>
<dbReference type="AlphaFoldDB" id="A1WJ74"/>
<evidence type="ECO:0000256" key="2">
    <source>
        <dbReference type="ARBA" id="ARBA00010333"/>
    </source>
</evidence>
<evidence type="ECO:0000259" key="6">
    <source>
        <dbReference type="SMART" id="SM00062"/>
    </source>
</evidence>
<dbReference type="PROSITE" id="PS01039">
    <property type="entry name" value="SBP_BACTERIAL_3"/>
    <property type="match status" value="1"/>
</dbReference>
<dbReference type="KEGG" id="vei:Veis_1928"/>
<gene>
    <name evidence="7" type="ordered locus">Veis_1928</name>
</gene>
<dbReference type="PANTHER" id="PTHR35936">
    <property type="entry name" value="MEMBRANE-BOUND LYTIC MUREIN TRANSGLYCOSYLASE F"/>
    <property type="match status" value="1"/>
</dbReference>
<dbReference type="STRING" id="391735.Veis_1928"/>
<feature type="signal peptide" evidence="5">
    <location>
        <begin position="1"/>
        <end position="26"/>
    </location>
</feature>
<feature type="domain" description="Solute-binding protein family 3/N-terminal" evidence="6">
    <location>
        <begin position="29"/>
        <end position="255"/>
    </location>
</feature>
<evidence type="ECO:0000256" key="3">
    <source>
        <dbReference type="ARBA" id="ARBA00022729"/>
    </source>
</evidence>
<dbReference type="PANTHER" id="PTHR35936:SF19">
    <property type="entry name" value="AMINO-ACID-BINDING PROTEIN YXEM-RELATED"/>
    <property type="match status" value="1"/>
</dbReference>
<evidence type="ECO:0000256" key="1">
    <source>
        <dbReference type="ARBA" id="ARBA00004196"/>
    </source>
</evidence>
<dbReference type="HOGENOM" id="CLU_019602_18_0_4"/>
<dbReference type="RefSeq" id="WP_011809687.1">
    <property type="nucleotide sequence ID" value="NC_008786.1"/>
</dbReference>
<dbReference type="GeneID" id="76460525"/>
<feature type="chain" id="PRO_5002640469" evidence="5">
    <location>
        <begin position="27"/>
        <end position="265"/>
    </location>
</feature>
<accession>A1WJ74</accession>
<name>A1WJ74_VEREI</name>
<organism evidence="7 8">
    <name type="scientific">Verminephrobacter eiseniae (strain EF01-2)</name>
    <dbReference type="NCBI Taxonomy" id="391735"/>
    <lineage>
        <taxon>Bacteria</taxon>
        <taxon>Pseudomonadati</taxon>
        <taxon>Pseudomonadota</taxon>
        <taxon>Betaproteobacteria</taxon>
        <taxon>Burkholderiales</taxon>
        <taxon>Comamonadaceae</taxon>
        <taxon>Verminephrobacter</taxon>
    </lineage>
</organism>
<dbReference type="InterPro" id="IPR001638">
    <property type="entry name" value="Solute-binding_3/MltF_N"/>
</dbReference>
<dbReference type="SMART" id="SM00062">
    <property type="entry name" value="PBPb"/>
    <property type="match status" value="1"/>
</dbReference>
<dbReference type="eggNOG" id="COG0834">
    <property type="taxonomic scope" value="Bacteria"/>
</dbReference>
<keyword evidence="3 5" id="KW-0732">Signal</keyword>
<dbReference type="OrthoDB" id="368476at2"/>
<comment type="similarity">
    <text evidence="2 4">Belongs to the bacterial solute-binding protein 3 family.</text>
</comment>
<keyword evidence="8" id="KW-1185">Reference proteome</keyword>
<evidence type="ECO:0000313" key="8">
    <source>
        <dbReference type="Proteomes" id="UP000000374"/>
    </source>
</evidence>
<dbReference type="CDD" id="cd13702">
    <property type="entry name" value="PBP2_mlr5654_like"/>
    <property type="match status" value="1"/>
</dbReference>